<organism evidence="2 3">
    <name type="scientific">Alteribacter lacisalsi</name>
    <dbReference type="NCBI Taxonomy" id="2045244"/>
    <lineage>
        <taxon>Bacteria</taxon>
        <taxon>Bacillati</taxon>
        <taxon>Bacillota</taxon>
        <taxon>Bacilli</taxon>
        <taxon>Bacillales</taxon>
        <taxon>Bacillaceae</taxon>
        <taxon>Alteribacter</taxon>
    </lineage>
</organism>
<keyword evidence="1" id="KW-0812">Transmembrane</keyword>
<accession>A0A2W0HAR9</accession>
<name>A0A2W0HAR9_9BACI</name>
<dbReference type="RefSeq" id="WP_110519273.1">
    <property type="nucleotide sequence ID" value="NZ_PDOF01000001.1"/>
</dbReference>
<evidence type="ECO:0000313" key="2">
    <source>
        <dbReference type="EMBL" id="PYZ98953.1"/>
    </source>
</evidence>
<reference evidence="2 3" key="1">
    <citation type="submission" date="2017-10" db="EMBL/GenBank/DDBJ databases">
        <title>Bacillus sp. nov., a halophilic bacterium isolated from a Yangshapao Lake.</title>
        <authorList>
            <person name="Wang H."/>
        </authorList>
    </citation>
    <scope>NUCLEOTIDE SEQUENCE [LARGE SCALE GENOMIC DNA]</scope>
    <source>
        <strain evidence="2 3">YSP-3</strain>
    </source>
</reference>
<sequence>MNIAIFSLLLIALVIGGVFIGKSRQFGLRPGMRRVRSVAFLAYLVLLVISGAVGFILYEANAFHQSEYYETENERLIEALRSGDLEQVNEKHLLGQYSFRFEGEELDLQALVNTYELMIIKEIVDSADLEVFHYSGLSHVDGYDITNKFAPLRAGLDEPEDRLWLATPMEDTIKVNVYESVFPARQFSYGGGNASFHTENLLGPQVIYLKVPEVINLNISNAEFQEVYEVKR</sequence>
<dbReference type="AlphaFoldDB" id="A0A2W0HAR9"/>
<keyword evidence="3" id="KW-1185">Reference proteome</keyword>
<keyword evidence="1" id="KW-0472">Membrane</keyword>
<protein>
    <submittedName>
        <fullName evidence="2">Uncharacterized protein</fullName>
    </submittedName>
</protein>
<feature type="transmembrane region" description="Helical" evidence="1">
    <location>
        <begin position="40"/>
        <end position="58"/>
    </location>
</feature>
<evidence type="ECO:0000256" key="1">
    <source>
        <dbReference type="SAM" id="Phobius"/>
    </source>
</evidence>
<proteinExistence type="predicted"/>
<dbReference type="OrthoDB" id="2842789at2"/>
<dbReference type="EMBL" id="PDOF01000001">
    <property type="protein sequence ID" value="PYZ98953.1"/>
    <property type="molecule type" value="Genomic_DNA"/>
</dbReference>
<keyword evidence="1" id="KW-1133">Transmembrane helix</keyword>
<comment type="caution">
    <text evidence="2">The sequence shown here is derived from an EMBL/GenBank/DDBJ whole genome shotgun (WGS) entry which is preliminary data.</text>
</comment>
<evidence type="ECO:0000313" key="3">
    <source>
        <dbReference type="Proteomes" id="UP000248066"/>
    </source>
</evidence>
<gene>
    <name evidence="2" type="ORF">CR205_10395</name>
</gene>
<dbReference type="Proteomes" id="UP000248066">
    <property type="component" value="Unassembled WGS sequence"/>
</dbReference>